<keyword evidence="2" id="KW-1185">Reference proteome</keyword>
<reference evidence="2" key="1">
    <citation type="submission" date="2019-07" db="EMBL/GenBank/DDBJ databases">
        <authorList>
            <person name="Cubo M.T."/>
            <person name="Espuny M.D.R."/>
            <person name="Balsanelli E."/>
        </authorList>
    </citation>
    <scope>NUCLEOTIDE SEQUENCE [LARGE SCALE GENOMIC DNA]</scope>
</reference>
<evidence type="ECO:0000313" key="1">
    <source>
        <dbReference type="EMBL" id="QEP29849.1"/>
    </source>
</evidence>
<dbReference type="Pfam" id="PF13589">
    <property type="entry name" value="HATPase_c_3"/>
    <property type="match status" value="1"/>
</dbReference>
<proteinExistence type="predicted"/>
<accession>A0A5C2H8X9</accession>
<name>A0A5C2H8X9_9CAUD</name>
<organism evidence="1 2">
    <name type="scientific">Sinorhizobium phage ort11</name>
    <dbReference type="NCBI Taxonomy" id="2599764"/>
    <lineage>
        <taxon>Viruses</taxon>
        <taxon>Duplodnaviria</taxon>
        <taxon>Heunggongvirae</taxon>
        <taxon>Uroviricota</taxon>
        <taxon>Caudoviricetes</taxon>
        <taxon>Schitoviridae</taxon>
        <taxon>Huelvavirus</taxon>
        <taxon>Huelvavirus ort11</taxon>
    </lineage>
</organism>
<protein>
    <submittedName>
        <fullName evidence="1">RIIA lysis inhibitor</fullName>
    </submittedName>
</protein>
<dbReference type="InterPro" id="IPR036890">
    <property type="entry name" value="HATPase_C_sf"/>
</dbReference>
<dbReference type="EMBL" id="MN228696">
    <property type="protein sequence ID" value="QEP29849.1"/>
    <property type="molecule type" value="Genomic_DNA"/>
</dbReference>
<gene>
    <name evidence="1" type="ORF">Smphiort11_051</name>
</gene>
<dbReference type="SUPFAM" id="SSF55874">
    <property type="entry name" value="ATPase domain of HSP90 chaperone/DNA topoisomerase II/histidine kinase"/>
    <property type="match status" value="1"/>
</dbReference>
<evidence type="ECO:0000313" key="2">
    <source>
        <dbReference type="Proteomes" id="UP000322838"/>
    </source>
</evidence>
<sequence length="833" mass="94241">MQVTHKEDFDTHAIIGGSDVIAFEVAQTAEFFEVLSNTLYSDKPLAVVREVLCNAWDIHIVTKRQNIPVEITLDETKLVIRDHGTGIKHEMIGPTYCTYGNSTKGNDGEQTGGFGLGSKAPFAYSHHLSVTSHFEGTKTVYAISRGSIKTQGRPDCRVMVRVPTQESGLEVNIPLKQAADKHMFEEIIRNIVRLGEMNVTLNGEKLSTMPISEGKEGYYFTRSTFSKAQERLFVRYGNVVYPIPRHEDYEGTYAEVVKFLNNLPDPNSYHQNSSNAWKVIFQAPANKISVTPSRESLSLTETTINTLKELMKKIPVIGSSEYNVIGSNMVKTSIVNAWKDQNQWKMLTLESLFKDSSIAHNSKEFTNYKDAVEASLKRYYPSEWAFKYADISQRMESFIHQSPANKHVFVEYLKVLGTVGEETVRWTGANSEWSAFCTRFITGPLVKRVLKSDKVDLKNLYVVTPNDYRTRGTGPKYTPITKYSSTYEQATMLLKNLVIVAESKISISDYLHHNPEMKVWDNGHTKLVYLAPRTKNGRTDAVEFFKSIKMNVIDHAQYVADNFKDTPVISASPKPVKPKILGIPSLKNLLKSTGRIDPRGHMITTPVRIEDPEFIFQPHNLSGQSYSHRFFQAKDEIFGQIVVSLYGDKGGIVVNSRQYDAYIKKGSKDGYAWVGERLLEEFQTNQKLLNQISWKLVPWLTVGSKTQATIESLYQVSLHSPVIKQALKFPDKLTSEENDLLRIYSEIRPVEPGEYAYGRSIPSAMLPFVKQIKDLIDKQGIHPQLTVVKDLVENSSLFRLLHFSEMVSILSNPKSDQKQKDNVETLLLLALQG</sequence>
<dbReference type="Gene3D" id="3.30.565.10">
    <property type="entry name" value="Histidine kinase-like ATPase, C-terminal domain"/>
    <property type="match status" value="1"/>
</dbReference>
<dbReference type="Proteomes" id="UP000322838">
    <property type="component" value="Segment"/>
</dbReference>